<dbReference type="InterPro" id="IPR017560">
    <property type="entry name" value="Cyt_c_biogenesis_CcmI"/>
</dbReference>
<dbReference type="PANTHER" id="PTHR47870:SF1">
    <property type="entry name" value="CYTOCHROME C-TYPE BIOGENESIS PROTEIN CCMH"/>
    <property type="match status" value="1"/>
</dbReference>
<sequence>MMWPLLSAAVLMLLLSATVLFWPRRSKELPLQTPAQLFEERLQLLALARDAGELAEQDFDSAAQELKSQFLLQQQQLQQTDNRSANWRLPLALLMLTLLIVAGVYASTGHYRQLLQWQQAQQNLSQYGERALLNQGEPLSDQEVELFALALRTRLANEGDDAVAWMLLGRIRMSQGVLEQAVAAFEKALKLTPERSPLLLSYAQALILLGDDDSLARAGRAVARVLSRDTENTDALSLMALIAYEKGDLTEAASAWQILLRQLPADDPRYAAVQQRLEQLNIDKMPQGRQISITLYVDPALAQANPNASLFLFAKAVEGAALPLAVQRIPLPSGEQQLVLTEQMAMQPGWSLANADKVQVVARMSLSGTVEQRPGDIQTASAVLSFSDDPLLSVSLKLEP</sequence>
<keyword evidence="6" id="KW-0812">Transmembrane</keyword>
<dbReference type="InterPro" id="IPR056412">
    <property type="entry name" value="Ig_CycH"/>
</dbReference>
<evidence type="ECO:0000313" key="10">
    <source>
        <dbReference type="Proteomes" id="UP000199371"/>
    </source>
</evidence>
<proteinExistence type="predicted"/>
<dbReference type="EMBL" id="FNXF01000010">
    <property type="protein sequence ID" value="SEH99309.1"/>
    <property type="molecule type" value="Genomic_DNA"/>
</dbReference>
<dbReference type="Gene3D" id="1.25.40.10">
    <property type="entry name" value="Tetratricopeptide repeat domain"/>
    <property type="match status" value="1"/>
</dbReference>
<dbReference type="NCBIfam" id="TIGR03142">
    <property type="entry name" value="cytochro_ccmI"/>
    <property type="match status" value="1"/>
</dbReference>
<keyword evidence="3" id="KW-0201">Cytochrome c-type biogenesis</keyword>
<evidence type="ECO:0000256" key="4">
    <source>
        <dbReference type="ARBA" id="ARBA00022803"/>
    </source>
</evidence>
<dbReference type="PANTHER" id="PTHR47870">
    <property type="entry name" value="CYTOCHROME C-TYPE BIOGENESIS PROTEIN CCMH"/>
    <property type="match status" value="1"/>
</dbReference>
<dbReference type="InterPro" id="IPR019734">
    <property type="entry name" value="TPR_rpt"/>
</dbReference>
<dbReference type="RefSeq" id="WP_092794054.1">
    <property type="nucleotide sequence ID" value="NZ_FNXF01000010.1"/>
</dbReference>
<evidence type="ECO:0000256" key="6">
    <source>
        <dbReference type="SAM" id="Phobius"/>
    </source>
</evidence>
<feature type="transmembrane region" description="Helical" evidence="6">
    <location>
        <begin position="87"/>
        <end position="106"/>
    </location>
</feature>
<dbReference type="STRING" id="173990.SAMN05660691_02646"/>
<dbReference type="SUPFAM" id="SSF48452">
    <property type="entry name" value="TPR-like"/>
    <property type="match status" value="1"/>
</dbReference>
<keyword evidence="10" id="KW-1185">Reference proteome</keyword>
<evidence type="ECO:0000256" key="2">
    <source>
        <dbReference type="ARBA" id="ARBA00022737"/>
    </source>
</evidence>
<evidence type="ECO:0000256" key="5">
    <source>
        <dbReference type="PROSITE-ProRule" id="PRU00339"/>
    </source>
</evidence>
<accession>A0A1H6MCY3</accession>
<keyword evidence="2" id="KW-0677">Repeat</keyword>
<evidence type="ECO:0000259" key="7">
    <source>
        <dbReference type="Pfam" id="PF23892"/>
    </source>
</evidence>
<evidence type="ECO:0000256" key="1">
    <source>
        <dbReference type="ARBA" id="ARBA00004196"/>
    </source>
</evidence>
<dbReference type="AlphaFoldDB" id="A0A1H6MCY3"/>
<name>A0A1H6MCY3_9GAMM</name>
<protein>
    <submittedName>
        <fullName evidence="9">Cytochrome c-type biogenesis protein CcmI</fullName>
    </submittedName>
</protein>
<dbReference type="GO" id="GO:0030313">
    <property type="term" value="C:cell envelope"/>
    <property type="evidence" value="ECO:0007669"/>
    <property type="project" value="UniProtKB-SubCell"/>
</dbReference>
<dbReference type="PROSITE" id="PS50005">
    <property type="entry name" value="TPR"/>
    <property type="match status" value="1"/>
</dbReference>
<organism evidence="9 10">
    <name type="scientific">Rheinheimera pacifica</name>
    <dbReference type="NCBI Taxonomy" id="173990"/>
    <lineage>
        <taxon>Bacteria</taxon>
        <taxon>Pseudomonadati</taxon>
        <taxon>Pseudomonadota</taxon>
        <taxon>Gammaproteobacteria</taxon>
        <taxon>Chromatiales</taxon>
        <taxon>Chromatiaceae</taxon>
        <taxon>Rheinheimera</taxon>
    </lineage>
</organism>
<dbReference type="InterPro" id="IPR056413">
    <property type="entry name" value="TPR_CcmH_CycH"/>
</dbReference>
<evidence type="ECO:0000256" key="3">
    <source>
        <dbReference type="ARBA" id="ARBA00022748"/>
    </source>
</evidence>
<evidence type="ECO:0000259" key="8">
    <source>
        <dbReference type="Pfam" id="PF23914"/>
    </source>
</evidence>
<dbReference type="InterPro" id="IPR051263">
    <property type="entry name" value="C-type_cytochrome_biogenesis"/>
</dbReference>
<evidence type="ECO:0000313" key="9">
    <source>
        <dbReference type="EMBL" id="SEH99309.1"/>
    </source>
</evidence>
<keyword evidence="6" id="KW-0472">Membrane</keyword>
<dbReference type="GO" id="GO:0017004">
    <property type="term" value="P:cytochrome complex assembly"/>
    <property type="evidence" value="ECO:0007669"/>
    <property type="project" value="UniProtKB-KW"/>
</dbReference>
<dbReference type="PROSITE" id="PS50293">
    <property type="entry name" value="TPR_REGION"/>
    <property type="match status" value="1"/>
</dbReference>
<dbReference type="Pfam" id="PF23914">
    <property type="entry name" value="TPR_CcmH_CycH"/>
    <property type="match status" value="1"/>
</dbReference>
<keyword evidence="4 5" id="KW-0802">TPR repeat</keyword>
<dbReference type="SMART" id="SM00028">
    <property type="entry name" value="TPR"/>
    <property type="match status" value="2"/>
</dbReference>
<dbReference type="OrthoDB" id="9776053at2"/>
<feature type="domain" description="Cytochrome c-type biogenesis protein H Ig-like" evidence="7">
    <location>
        <begin position="291"/>
        <end position="390"/>
    </location>
</feature>
<comment type="subcellular location">
    <subcellularLocation>
        <location evidence="1">Cell envelope</location>
    </subcellularLocation>
</comment>
<feature type="domain" description="Cytochrome c-type biogenesis protein H TPR" evidence="8">
    <location>
        <begin position="113"/>
        <end position="270"/>
    </location>
</feature>
<dbReference type="Pfam" id="PF23892">
    <property type="entry name" value="Ig_CycH"/>
    <property type="match status" value="1"/>
</dbReference>
<feature type="repeat" description="TPR" evidence="5">
    <location>
        <begin position="162"/>
        <end position="195"/>
    </location>
</feature>
<dbReference type="InterPro" id="IPR011990">
    <property type="entry name" value="TPR-like_helical_dom_sf"/>
</dbReference>
<keyword evidence="6" id="KW-1133">Transmembrane helix</keyword>
<gene>
    <name evidence="9" type="ORF">SAMN05660691_02646</name>
</gene>
<dbReference type="Proteomes" id="UP000199371">
    <property type="component" value="Unassembled WGS sequence"/>
</dbReference>
<reference evidence="10" key="1">
    <citation type="submission" date="2016-10" db="EMBL/GenBank/DDBJ databases">
        <authorList>
            <person name="Varghese N."/>
            <person name="Submissions S."/>
        </authorList>
    </citation>
    <scope>NUCLEOTIDE SEQUENCE [LARGE SCALE GENOMIC DNA]</scope>
    <source>
        <strain evidence="10">DSM 17616</strain>
    </source>
</reference>